<name>A0ABS1KZN1_9BACT</name>
<dbReference type="EMBL" id="JAERRB010000011">
    <property type="protein sequence ID" value="MBL0744628.1"/>
    <property type="molecule type" value="Genomic_DNA"/>
</dbReference>
<gene>
    <name evidence="1" type="ORF">JI741_25570</name>
</gene>
<dbReference type="Proteomes" id="UP000613030">
    <property type="component" value="Unassembled WGS sequence"/>
</dbReference>
<organism evidence="1 2">
    <name type="scientific">Chryseolinea lacunae</name>
    <dbReference type="NCBI Taxonomy" id="2801331"/>
    <lineage>
        <taxon>Bacteria</taxon>
        <taxon>Pseudomonadati</taxon>
        <taxon>Bacteroidota</taxon>
        <taxon>Cytophagia</taxon>
        <taxon>Cytophagales</taxon>
        <taxon>Fulvivirgaceae</taxon>
        <taxon>Chryseolinea</taxon>
    </lineage>
</organism>
<sequence length="70" mass="7938">MRLAVNTSQGLVCLAHIARPTTIEKRLHHPAVRLYFISGHTLAPFVTPDYSAYLEARLLSTEKVYENSRL</sequence>
<evidence type="ECO:0000313" key="1">
    <source>
        <dbReference type="EMBL" id="MBL0744628.1"/>
    </source>
</evidence>
<proteinExistence type="predicted"/>
<protein>
    <submittedName>
        <fullName evidence="1">Uncharacterized protein</fullName>
    </submittedName>
</protein>
<evidence type="ECO:0000313" key="2">
    <source>
        <dbReference type="Proteomes" id="UP000613030"/>
    </source>
</evidence>
<comment type="caution">
    <text evidence="1">The sequence shown here is derived from an EMBL/GenBank/DDBJ whole genome shotgun (WGS) entry which is preliminary data.</text>
</comment>
<reference evidence="1 2" key="1">
    <citation type="submission" date="2021-01" db="EMBL/GenBank/DDBJ databases">
        <title>Chryseolinea sp. Jin1 Genome sequencing and assembly.</title>
        <authorList>
            <person name="Kim I."/>
        </authorList>
    </citation>
    <scope>NUCLEOTIDE SEQUENCE [LARGE SCALE GENOMIC DNA]</scope>
    <source>
        <strain evidence="1 2">Jin1</strain>
    </source>
</reference>
<dbReference type="RefSeq" id="WP_202014359.1">
    <property type="nucleotide sequence ID" value="NZ_JAERRB010000011.1"/>
</dbReference>
<accession>A0ABS1KZN1</accession>
<keyword evidence="2" id="KW-1185">Reference proteome</keyword>